<evidence type="ECO:0000259" key="1">
    <source>
        <dbReference type="Pfam" id="PF00535"/>
    </source>
</evidence>
<gene>
    <name evidence="2" type="ORF">GWA01_13920</name>
</gene>
<reference evidence="2 3" key="1">
    <citation type="submission" date="2019-07" db="EMBL/GenBank/DDBJ databases">
        <title>Whole genome shotgun sequence of Gluconobacter wancherniae NBRC 103581.</title>
        <authorList>
            <person name="Hosoyama A."/>
            <person name="Uohara A."/>
            <person name="Ohji S."/>
            <person name="Ichikawa N."/>
        </authorList>
    </citation>
    <scope>NUCLEOTIDE SEQUENCE [LARGE SCALE GENOMIC DNA]</scope>
    <source>
        <strain evidence="2 3">NBRC 103581</strain>
    </source>
</reference>
<evidence type="ECO:0000313" key="3">
    <source>
        <dbReference type="Proteomes" id="UP000321230"/>
    </source>
</evidence>
<dbReference type="SUPFAM" id="SSF53756">
    <property type="entry name" value="UDP-Glycosyltransferase/glycogen phosphorylase"/>
    <property type="match status" value="1"/>
</dbReference>
<dbReference type="AlphaFoldDB" id="A0A511B1D9"/>
<name>A0A511B1D9_9PROT</name>
<dbReference type="InterPro" id="IPR001173">
    <property type="entry name" value="Glyco_trans_2-like"/>
</dbReference>
<keyword evidence="3" id="KW-1185">Reference proteome</keyword>
<dbReference type="InterPro" id="IPR032719">
    <property type="entry name" value="WbsX"/>
</dbReference>
<dbReference type="CDD" id="cd11579">
    <property type="entry name" value="Glyco_tran_WbsX"/>
    <property type="match status" value="1"/>
</dbReference>
<comment type="caution">
    <text evidence="2">The sequence shown here is derived from an EMBL/GenBank/DDBJ whole genome shotgun (WGS) entry which is preliminary data.</text>
</comment>
<dbReference type="Gene3D" id="3.40.50.2000">
    <property type="entry name" value="Glycogen Phosphorylase B"/>
    <property type="match status" value="2"/>
</dbReference>
<sequence length="907" mass="104126">MAKKAGIEGFIFYFYWFNGRRLLDGPLKLLLANPEIELPFCLMWANENWSRRWDGSDDDVLITQDYHEDDDISLIDCFVQYLQDPRYIHIAGRPVLMVYRPGSIPNSQAAFLRWREIFKERHNLNPIFVMGQAFGDEDPTQFGLDGAIEFPPHKVVSGCRLLNQDMHIFDHDFEAHIYDYSEVVNKSLSYPKTSYPLIRTAAPSWDNDARRQGKGLVLHGSTPTLYERWLHGLIDQASENPFFGETIVCVNAWNEWAEGAYLEPDVHFGSAYLNATARANMKFEGARQKTRLLLIGHDAFPAGAQKLLLELGRSIQRNHDAEIRFILLDGGELFSQYQEVAPSEILTANSPEAEERLQALKKEGFFSALVNSAASSPITTQLYELNIQYFISIHELEGIIKDRNLFTSLKEACENARKIIVPHDEISKRLKIKQKEKIIVCPQGLYNPKILDIKLRNRVRKNLSINNDEILIVSAGYGDKRKGFDIFLECWEHLNEQNVHMVWVGKIDSQLKYSLNQKINKALDSGKFHLVGQVENIYPFLCAGDVFLLTSREDPYPSVILEALASGLTCCVFENTGGIPHLLKTMNAHKKHNHKIIEFGKSTDIIKSAIKCGKESINYKFSKRQLNSVYFSFDSYVNTIYKISKELIPKISVAVISYNYSDYIRERLISIFSQTFPISEIIFVDDSSSDNSVEIAINIARLWNKKIKIFRNNKNSGSVFHQWEIAVNSAQGDLIWLAEADDLADSDFLEKMANKMLRNHNIVMSFSDSKTIDHNGNTIEKSYRPYYKTVSKNSLEIDKYFNGINFIKEFLSENNLILNVSSALFLRNNLSIAIEKSKSDLKFLQLAGDWRIYLEILRQKNAKIYYDSSNLNSHRRHAKSVTHSIEKNIHIREIQILKDIAKSINIY</sequence>
<feature type="domain" description="Glycosyltransferase 2-like" evidence="1">
    <location>
        <begin position="652"/>
        <end position="781"/>
    </location>
</feature>
<dbReference type="PANTHER" id="PTHR41244:SF1">
    <property type="entry name" value="GLYCOSYLTRANSFERASE"/>
    <property type="match status" value="1"/>
</dbReference>
<dbReference type="Pfam" id="PF14307">
    <property type="entry name" value="Glyco_tran_WbsX"/>
    <property type="match status" value="1"/>
</dbReference>
<dbReference type="Pfam" id="PF00535">
    <property type="entry name" value="Glycos_transf_2"/>
    <property type="match status" value="1"/>
</dbReference>
<evidence type="ECO:0000313" key="2">
    <source>
        <dbReference type="EMBL" id="GEK93622.1"/>
    </source>
</evidence>
<dbReference type="Gene3D" id="3.20.20.80">
    <property type="entry name" value="Glycosidases"/>
    <property type="match status" value="1"/>
</dbReference>
<proteinExistence type="predicted"/>
<dbReference type="PANTHER" id="PTHR41244">
    <property type="entry name" value="RHAMNAN SYNTHESIS F"/>
    <property type="match status" value="1"/>
</dbReference>
<organism evidence="2 3">
    <name type="scientific">Gluconobacter wancherniae NBRC 103581</name>
    <dbReference type="NCBI Taxonomy" id="656744"/>
    <lineage>
        <taxon>Bacteria</taxon>
        <taxon>Pseudomonadati</taxon>
        <taxon>Pseudomonadota</taxon>
        <taxon>Alphaproteobacteria</taxon>
        <taxon>Acetobacterales</taxon>
        <taxon>Acetobacteraceae</taxon>
        <taxon>Gluconobacter</taxon>
    </lineage>
</organism>
<dbReference type="InterPro" id="IPR029044">
    <property type="entry name" value="Nucleotide-diphossugar_trans"/>
</dbReference>
<dbReference type="Pfam" id="PF13692">
    <property type="entry name" value="Glyco_trans_1_4"/>
    <property type="match status" value="1"/>
</dbReference>
<dbReference type="EMBL" id="BJUZ01000001">
    <property type="protein sequence ID" value="GEK93622.1"/>
    <property type="molecule type" value="Genomic_DNA"/>
</dbReference>
<dbReference type="Gene3D" id="3.90.550.10">
    <property type="entry name" value="Spore Coat Polysaccharide Biosynthesis Protein SpsA, Chain A"/>
    <property type="match status" value="1"/>
</dbReference>
<accession>A0A511B1D9</accession>
<dbReference type="Proteomes" id="UP000321230">
    <property type="component" value="Unassembled WGS sequence"/>
</dbReference>
<dbReference type="SUPFAM" id="SSF53448">
    <property type="entry name" value="Nucleotide-diphospho-sugar transferases"/>
    <property type="match status" value="1"/>
</dbReference>
<protein>
    <recommendedName>
        <fullName evidence="1">Glycosyltransferase 2-like domain-containing protein</fullName>
    </recommendedName>
</protein>